<keyword evidence="5" id="KW-1185">Reference proteome</keyword>
<dbReference type="GO" id="GO:0005524">
    <property type="term" value="F:ATP binding"/>
    <property type="evidence" value="ECO:0007669"/>
    <property type="project" value="UniProtKB-KW"/>
</dbReference>
<dbReference type="Proteomes" id="UP000628463">
    <property type="component" value="Unassembled WGS sequence"/>
</dbReference>
<comment type="caution">
    <text evidence="4">The sequence shown here is derived from an EMBL/GenBank/DDBJ whole genome shotgun (WGS) entry which is preliminary data.</text>
</comment>
<evidence type="ECO:0000313" key="4">
    <source>
        <dbReference type="EMBL" id="MBC5679385.1"/>
    </source>
</evidence>
<name>A0ABR7FW00_9FIRM</name>
<accession>A0ABR7FW00</accession>
<organism evidence="4 5">
    <name type="scientific">Lachnospira hominis</name>
    <name type="common">ex Liu et al. 2021</name>
    <dbReference type="NCBI Taxonomy" id="2763051"/>
    <lineage>
        <taxon>Bacteria</taxon>
        <taxon>Bacillati</taxon>
        <taxon>Bacillota</taxon>
        <taxon>Clostridia</taxon>
        <taxon>Lachnospirales</taxon>
        <taxon>Lachnospiraceae</taxon>
        <taxon>Lachnospira</taxon>
    </lineage>
</organism>
<dbReference type="PROSITE" id="PS50893">
    <property type="entry name" value="ABC_TRANSPORTER_2"/>
    <property type="match status" value="1"/>
</dbReference>
<dbReference type="InterPro" id="IPR027417">
    <property type="entry name" value="P-loop_NTPase"/>
</dbReference>
<dbReference type="Gene3D" id="3.40.50.300">
    <property type="entry name" value="P-loop containing nucleotide triphosphate hydrolases"/>
    <property type="match status" value="1"/>
</dbReference>
<proteinExistence type="predicted"/>
<evidence type="ECO:0000256" key="2">
    <source>
        <dbReference type="ARBA" id="ARBA00022840"/>
    </source>
</evidence>
<reference evidence="4 5" key="1">
    <citation type="submission" date="2020-08" db="EMBL/GenBank/DDBJ databases">
        <title>Genome public.</title>
        <authorList>
            <person name="Liu C."/>
            <person name="Sun Q."/>
        </authorList>
    </citation>
    <scope>NUCLEOTIDE SEQUENCE [LARGE SCALE GENOMIC DNA]</scope>
    <source>
        <strain evidence="4 5">NSJ-43</strain>
    </source>
</reference>
<dbReference type="EMBL" id="JACOPD010000001">
    <property type="protein sequence ID" value="MBC5679385.1"/>
    <property type="molecule type" value="Genomic_DNA"/>
</dbReference>
<feature type="domain" description="ABC transporter" evidence="3">
    <location>
        <begin position="2"/>
        <end position="215"/>
    </location>
</feature>
<evidence type="ECO:0000259" key="3">
    <source>
        <dbReference type="PROSITE" id="PS50893"/>
    </source>
</evidence>
<keyword evidence="2 4" id="KW-0067">ATP-binding</keyword>
<evidence type="ECO:0000256" key="1">
    <source>
        <dbReference type="ARBA" id="ARBA00022741"/>
    </source>
</evidence>
<dbReference type="RefSeq" id="WP_021865858.1">
    <property type="nucleotide sequence ID" value="NZ_JACOPD010000001.1"/>
</dbReference>
<dbReference type="PANTHER" id="PTHR43158:SF7">
    <property type="entry name" value="ABC TRANSPORTER, ATP-BINDING PROTEIN"/>
    <property type="match status" value="1"/>
</dbReference>
<gene>
    <name evidence="4" type="ORF">H8S01_00180</name>
</gene>
<dbReference type="PANTHER" id="PTHR43158">
    <property type="entry name" value="SKFA PEPTIDE EXPORT ATP-BINDING PROTEIN SKFE"/>
    <property type="match status" value="1"/>
</dbReference>
<sequence>MLQLEHVKKSYDKKEVLTDVTYTFEEGKVYSLLGGAGAGRTTLLECICGDLSIDDGTIVTKEKEDIFLASKQSILPMYISGNEFIHYLCELQKQAREPEYYLERVGLDEKIRSRMICEYTFEEKKRIQLAAYLVQKPYVIMFDEPFDYCSDEYIDMFLRVLNEEAEGHIVIVTTGIFAMAKRIAKDVLVLSNGEINEVTYEMIDIPEIKKAIFDILGELEE</sequence>
<protein>
    <submittedName>
        <fullName evidence="4">ATP-binding cassette domain-containing protein</fullName>
    </submittedName>
</protein>
<evidence type="ECO:0000313" key="5">
    <source>
        <dbReference type="Proteomes" id="UP000628463"/>
    </source>
</evidence>
<dbReference type="InterPro" id="IPR003439">
    <property type="entry name" value="ABC_transporter-like_ATP-bd"/>
</dbReference>
<dbReference type="Pfam" id="PF00005">
    <property type="entry name" value="ABC_tran"/>
    <property type="match status" value="1"/>
</dbReference>
<keyword evidence="1" id="KW-0547">Nucleotide-binding</keyword>
<dbReference type="SUPFAM" id="SSF52540">
    <property type="entry name" value="P-loop containing nucleoside triphosphate hydrolases"/>
    <property type="match status" value="1"/>
</dbReference>